<keyword evidence="5" id="KW-0255">Endonuclease</keyword>
<feature type="compositionally biased region" description="Low complexity" evidence="8">
    <location>
        <begin position="618"/>
        <end position="634"/>
    </location>
</feature>
<dbReference type="Pfam" id="PF00665">
    <property type="entry name" value="rve"/>
    <property type="match status" value="1"/>
</dbReference>
<evidence type="ECO:0000256" key="2">
    <source>
        <dbReference type="ARBA" id="ARBA00022679"/>
    </source>
</evidence>
<dbReference type="Gene3D" id="1.10.340.70">
    <property type="match status" value="1"/>
</dbReference>
<evidence type="ECO:0000256" key="4">
    <source>
        <dbReference type="ARBA" id="ARBA00022722"/>
    </source>
</evidence>
<keyword evidence="3" id="KW-0548">Nucleotidyltransferase</keyword>
<accession>A0A8J6L7X2</accession>
<dbReference type="Pfam" id="PF00078">
    <property type="entry name" value="RVT_1"/>
    <property type="match status" value="1"/>
</dbReference>
<evidence type="ECO:0000259" key="9">
    <source>
        <dbReference type="PROSITE" id="PS50994"/>
    </source>
</evidence>
<evidence type="ECO:0000256" key="3">
    <source>
        <dbReference type="ARBA" id="ARBA00022695"/>
    </source>
</evidence>
<proteinExistence type="predicted"/>
<reference evidence="10" key="1">
    <citation type="journal article" date="2020" name="J Insects Food Feed">
        <title>The yellow mealworm (Tenebrio molitor) genome: a resource for the emerging insects as food and feed industry.</title>
        <authorList>
            <person name="Eriksson T."/>
            <person name="Andere A."/>
            <person name="Kelstrup H."/>
            <person name="Emery V."/>
            <person name="Picard C."/>
        </authorList>
    </citation>
    <scope>NUCLEOTIDE SEQUENCE</scope>
    <source>
        <strain evidence="10">Stoneville</strain>
        <tissue evidence="10">Whole head</tissue>
    </source>
</reference>
<dbReference type="EC" id="2.7.7.49" evidence="1"/>
<name>A0A8J6L7X2_TENMO</name>
<keyword evidence="11" id="KW-1185">Reference proteome</keyword>
<dbReference type="GO" id="GO:0003964">
    <property type="term" value="F:RNA-directed DNA polymerase activity"/>
    <property type="evidence" value="ECO:0007669"/>
    <property type="project" value="UniProtKB-KW"/>
</dbReference>
<dbReference type="EMBL" id="JABDTM020028236">
    <property type="protein sequence ID" value="KAH0809273.1"/>
    <property type="molecule type" value="Genomic_DNA"/>
</dbReference>
<sequence length="849" mass="97303">MHDATPFIKRAYPIAFSLRPEVGKVIQQMLQLGVIKREASPFASPMTVVKKKDGSVRICLEARWIDQQMVSDCEAPRPPEDLFHSFPSMRFMSAIDLRSSYWQIPLSAESTQYTAFLFNGQSYTYQVLPFGLKTAVGSFSRAMDVILGPEVREFTINYIDDLLIGTGWSWTSVEQQAFERTKELFLETVILHFPNFSKTFYLQTDGSGVALGVELYQLDDAGEHDVIGFASRMLRGPELLYTVTEKELLAIIFGLQKFRTILLGHRIVIRTDHYALKFLKQCRLLNDRLTRWSLLLNEFDYDVEHIRGKDNVVADTLSRFPPDMGSVPIRGPNVPIVGATVMSEVEVISAVFTASGLGELQAHFQNLRQLQVDDPFLGPIFNARIQGGVPPDHDRLFPHFRIHQDVLIFVHPVDRTPKIALPEILVDDVIRFFHEQYGHFGITKIYSLMNRHFFFRRMRSRIERFVKSCDTCQKCKFPNRTLSGEMHPIIAENPGVLVTVDYYGPLPESRFRVTYIFVVIDSFSKFVWLYPLRRAQAKISAQKIVNDFHRIIPVKAVLSDHGTQFQSRQWQDTLRSWGIRPTFSTIRHPQSNPTERVMKELTTPHTSRRQQGVPALAPSSSHPSSDRSSSSPSSLLDARWPREDSIVPWRFAPIGASPPWRFAPLALRPGDEEFPPRSTMVVLGCIDHETADMMNATLNRPNDPVAFLLTYGGEFLLLVLGMLENVMRPSVTRVYPNQNFIFQQDNCSVHTSHRVATWFQDQNINVLDWPSRSPDVNPIENMWGFLAMRKRVFMQVSQRQNDKKQKVRLRIRKGRFTSHVNGMTSDGQNSVAAIVRHSTFKITQKKWNT</sequence>
<evidence type="ECO:0000256" key="8">
    <source>
        <dbReference type="SAM" id="MobiDB-lite"/>
    </source>
</evidence>
<keyword evidence="4" id="KW-0540">Nuclease</keyword>
<dbReference type="InterPro" id="IPR001584">
    <property type="entry name" value="Integrase_cat-core"/>
</dbReference>
<dbReference type="PANTHER" id="PTHR37984:SF5">
    <property type="entry name" value="PROTEIN NYNRIN-LIKE"/>
    <property type="match status" value="1"/>
</dbReference>
<dbReference type="Pfam" id="PF17921">
    <property type="entry name" value="Integrase_H2C2"/>
    <property type="match status" value="1"/>
</dbReference>
<dbReference type="Gene3D" id="3.30.420.10">
    <property type="entry name" value="Ribonuclease H-like superfamily/Ribonuclease H"/>
    <property type="match status" value="2"/>
</dbReference>
<dbReference type="InterPro" id="IPR041373">
    <property type="entry name" value="RT_RNaseH"/>
</dbReference>
<reference evidence="10" key="2">
    <citation type="submission" date="2021-08" db="EMBL/GenBank/DDBJ databases">
        <authorList>
            <person name="Eriksson T."/>
        </authorList>
    </citation>
    <scope>NUCLEOTIDE SEQUENCE</scope>
    <source>
        <strain evidence="10">Stoneville</strain>
        <tissue evidence="10">Whole head</tissue>
    </source>
</reference>
<evidence type="ECO:0000256" key="5">
    <source>
        <dbReference type="ARBA" id="ARBA00022759"/>
    </source>
</evidence>
<keyword evidence="7" id="KW-0695">RNA-directed DNA polymerase</keyword>
<dbReference type="InterPro" id="IPR050951">
    <property type="entry name" value="Retrovirus_Pol_polyprotein"/>
</dbReference>
<dbReference type="CDD" id="cd01647">
    <property type="entry name" value="RT_LTR"/>
    <property type="match status" value="1"/>
</dbReference>
<dbReference type="Pfam" id="PF13358">
    <property type="entry name" value="DDE_3"/>
    <property type="match status" value="1"/>
</dbReference>
<evidence type="ECO:0000256" key="6">
    <source>
        <dbReference type="ARBA" id="ARBA00022801"/>
    </source>
</evidence>
<evidence type="ECO:0000256" key="1">
    <source>
        <dbReference type="ARBA" id="ARBA00012493"/>
    </source>
</evidence>
<feature type="domain" description="Integrase catalytic" evidence="9">
    <location>
        <begin position="490"/>
        <end position="592"/>
    </location>
</feature>
<dbReference type="SUPFAM" id="SSF53098">
    <property type="entry name" value="Ribonuclease H-like"/>
    <property type="match status" value="1"/>
</dbReference>
<evidence type="ECO:0000256" key="7">
    <source>
        <dbReference type="ARBA" id="ARBA00022918"/>
    </source>
</evidence>
<dbReference type="InterPro" id="IPR043502">
    <property type="entry name" value="DNA/RNA_pol_sf"/>
</dbReference>
<dbReference type="GO" id="GO:0042575">
    <property type="term" value="C:DNA polymerase complex"/>
    <property type="evidence" value="ECO:0007669"/>
    <property type="project" value="UniProtKB-ARBA"/>
</dbReference>
<keyword evidence="6" id="KW-0378">Hydrolase</keyword>
<dbReference type="AlphaFoldDB" id="A0A8J6L7X2"/>
<dbReference type="Gene3D" id="3.30.70.270">
    <property type="match status" value="1"/>
</dbReference>
<dbReference type="InterPro" id="IPR012337">
    <property type="entry name" value="RNaseH-like_sf"/>
</dbReference>
<dbReference type="InterPro" id="IPR036397">
    <property type="entry name" value="RNaseH_sf"/>
</dbReference>
<dbReference type="InterPro" id="IPR041588">
    <property type="entry name" value="Integrase_H2C2"/>
</dbReference>
<dbReference type="Gene3D" id="3.10.10.10">
    <property type="entry name" value="HIV Type 1 Reverse Transcriptase, subunit A, domain 1"/>
    <property type="match status" value="1"/>
</dbReference>
<dbReference type="SUPFAM" id="SSF56672">
    <property type="entry name" value="DNA/RNA polymerases"/>
    <property type="match status" value="1"/>
</dbReference>
<gene>
    <name evidence="10" type="ORF">GEV33_013518</name>
</gene>
<dbReference type="InterPro" id="IPR043128">
    <property type="entry name" value="Rev_trsase/Diguanyl_cyclase"/>
</dbReference>
<dbReference type="GO" id="GO:0015074">
    <property type="term" value="P:DNA integration"/>
    <property type="evidence" value="ECO:0007669"/>
    <property type="project" value="InterPro"/>
</dbReference>
<dbReference type="GO" id="GO:0003676">
    <property type="term" value="F:nucleic acid binding"/>
    <property type="evidence" value="ECO:0007669"/>
    <property type="project" value="InterPro"/>
</dbReference>
<comment type="caution">
    <text evidence="10">The sequence shown here is derived from an EMBL/GenBank/DDBJ whole genome shotgun (WGS) entry which is preliminary data.</text>
</comment>
<evidence type="ECO:0000313" key="10">
    <source>
        <dbReference type="EMBL" id="KAH0809273.1"/>
    </source>
</evidence>
<dbReference type="PROSITE" id="PS50994">
    <property type="entry name" value="INTEGRASE"/>
    <property type="match status" value="1"/>
</dbReference>
<organism evidence="10 11">
    <name type="scientific">Tenebrio molitor</name>
    <name type="common">Yellow mealworm beetle</name>
    <dbReference type="NCBI Taxonomy" id="7067"/>
    <lineage>
        <taxon>Eukaryota</taxon>
        <taxon>Metazoa</taxon>
        <taxon>Ecdysozoa</taxon>
        <taxon>Arthropoda</taxon>
        <taxon>Hexapoda</taxon>
        <taxon>Insecta</taxon>
        <taxon>Pterygota</taxon>
        <taxon>Neoptera</taxon>
        <taxon>Endopterygota</taxon>
        <taxon>Coleoptera</taxon>
        <taxon>Polyphaga</taxon>
        <taxon>Cucujiformia</taxon>
        <taxon>Tenebrionidae</taxon>
        <taxon>Tenebrio</taxon>
    </lineage>
</organism>
<keyword evidence="2" id="KW-0808">Transferase</keyword>
<dbReference type="GO" id="GO:0016787">
    <property type="term" value="F:hydrolase activity"/>
    <property type="evidence" value="ECO:0007669"/>
    <property type="project" value="UniProtKB-KW"/>
</dbReference>
<dbReference type="Proteomes" id="UP000719412">
    <property type="component" value="Unassembled WGS sequence"/>
</dbReference>
<dbReference type="PANTHER" id="PTHR37984">
    <property type="entry name" value="PROTEIN CBG26694"/>
    <property type="match status" value="1"/>
</dbReference>
<evidence type="ECO:0000313" key="11">
    <source>
        <dbReference type="Proteomes" id="UP000719412"/>
    </source>
</evidence>
<dbReference type="InterPro" id="IPR038717">
    <property type="entry name" value="Tc1-like_DDE_dom"/>
</dbReference>
<feature type="region of interest" description="Disordered" evidence="8">
    <location>
        <begin position="602"/>
        <end position="637"/>
    </location>
</feature>
<dbReference type="CDD" id="cd09274">
    <property type="entry name" value="RNase_HI_RT_Ty3"/>
    <property type="match status" value="1"/>
</dbReference>
<protein>
    <recommendedName>
        <fullName evidence="1">RNA-directed DNA polymerase</fullName>
        <ecNumber evidence="1">2.7.7.49</ecNumber>
    </recommendedName>
</protein>
<dbReference type="InterPro" id="IPR000477">
    <property type="entry name" value="RT_dom"/>
</dbReference>
<dbReference type="Pfam" id="PF17917">
    <property type="entry name" value="RT_RNaseH"/>
    <property type="match status" value="1"/>
</dbReference>
<dbReference type="GO" id="GO:0004519">
    <property type="term" value="F:endonuclease activity"/>
    <property type="evidence" value="ECO:0007669"/>
    <property type="project" value="UniProtKB-KW"/>
</dbReference>